<feature type="chain" id="PRO_5042903128" evidence="1">
    <location>
        <begin position="22"/>
        <end position="71"/>
    </location>
</feature>
<comment type="caution">
    <text evidence="2">The sequence shown here is derived from an EMBL/GenBank/DDBJ whole genome shotgun (WGS) entry which is preliminary data.</text>
</comment>
<dbReference type="AlphaFoldDB" id="A0AAP0HYP2"/>
<evidence type="ECO:0000256" key="1">
    <source>
        <dbReference type="SAM" id="SignalP"/>
    </source>
</evidence>
<accession>A0AAP0HYP2</accession>
<evidence type="ECO:0000313" key="3">
    <source>
        <dbReference type="Proteomes" id="UP001419268"/>
    </source>
</evidence>
<dbReference type="EMBL" id="JBBNAG010000010">
    <property type="protein sequence ID" value="KAK9101235.1"/>
    <property type="molecule type" value="Genomic_DNA"/>
</dbReference>
<protein>
    <submittedName>
        <fullName evidence="2">Uncharacterized protein</fullName>
    </submittedName>
</protein>
<organism evidence="2 3">
    <name type="scientific">Stephania cephalantha</name>
    <dbReference type="NCBI Taxonomy" id="152367"/>
    <lineage>
        <taxon>Eukaryota</taxon>
        <taxon>Viridiplantae</taxon>
        <taxon>Streptophyta</taxon>
        <taxon>Embryophyta</taxon>
        <taxon>Tracheophyta</taxon>
        <taxon>Spermatophyta</taxon>
        <taxon>Magnoliopsida</taxon>
        <taxon>Ranunculales</taxon>
        <taxon>Menispermaceae</taxon>
        <taxon>Menispermoideae</taxon>
        <taxon>Cissampelideae</taxon>
        <taxon>Stephania</taxon>
    </lineage>
</organism>
<sequence>MGCGCISLLVLTLGVCHQSTSFSNCWLPHITLGMGVRPFQTWARHTQCKIHGLRATSCLQMDSKARDRDEY</sequence>
<evidence type="ECO:0000313" key="2">
    <source>
        <dbReference type="EMBL" id="KAK9101235.1"/>
    </source>
</evidence>
<reference evidence="2 3" key="1">
    <citation type="submission" date="2024-01" db="EMBL/GenBank/DDBJ databases">
        <title>Genome assemblies of Stephania.</title>
        <authorList>
            <person name="Yang L."/>
        </authorList>
    </citation>
    <scope>NUCLEOTIDE SEQUENCE [LARGE SCALE GENOMIC DNA]</scope>
    <source>
        <strain evidence="2">JXDWG</strain>
        <tissue evidence="2">Leaf</tissue>
    </source>
</reference>
<proteinExistence type="predicted"/>
<keyword evidence="3" id="KW-1185">Reference proteome</keyword>
<feature type="signal peptide" evidence="1">
    <location>
        <begin position="1"/>
        <end position="21"/>
    </location>
</feature>
<gene>
    <name evidence="2" type="ORF">Scep_024665</name>
</gene>
<dbReference type="Proteomes" id="UP001419268">
    <property type="component" value="Unassembled WGS sequence"/>
</dbReference>
<keyword evidence="1" id="KW-0732">Signal</keyword>
<name>A0AAP0HYP2_9MAGN</name>